<evidence type="ECO:0000313" key="2">
    <source>
        <dbReference type="EMBL" id="QJA69640.1"/>
    </source>
</evidence>
<proteinExistence type="predicted"/>
<evidence type="ECO:0000313" key="3">
    <source>
        <dbReference type="EMBL" id="QJA93897.1"/>
    </source>
</evidence>
<dbReference type="AlphaFoldDB" id="A0A6M3LF77"/>
<name>A0A6M3LF77_9ZZZZ</name>
<reference evidence="3" key="1">
    <citation type="submission" date="2020-03" db="EMBL/GenBank/DDBJ databases">
        <title>The deep terrestrial virosphere.</title>
        <authorList>
            <person name="Holmfeldt K."/>
            <person name="Nilsson E."/>
            <person name="Simone D."/>
            <person name="Lopez-Fernandez M."/>
            <person name="Wu X."/>
            <person name="de Brujin I."/>
            <person name="Lundin D."/>
            <person name="Andersson A."/>
            <person name="Bertilsson S."/>
            <person name="Dopson M."/>
        </authorList>
    </citation>
    <scope>NUCLEOTIDE SEQUENCE</scope>
    <source>
        <strain evidence="2">MM415A04412</strain>
        <strain evidence="3">MM415B04088</strain>
    </source>
</reference>
<dbReference type="EMBL" id="MT141724">
    <property type="protein sequence ID" value="QJA69640.1"/>
    <property type="molecule type" value="Genomic_DNA"/>
</dbReference>
<evidence type="ECO:0000256" key="1">
    <source>
        <dbReference type="SAM" id="Phobius"/>
    </source>
</evidence>
<accession>A0A6M3LF77</accession>
<keyword evidence="1" id="KW-0812">Transmembrane</keyword>
<sequence>MGNLWRRCLELSWEYDTYYREGMTWKDFGIQLGLQLGLTAFVMCFLWELGVFQGG</sequence>
<keyword evidence="1" id="KW-1133">Transmembrane helix</keyword>
<protein>
    <submittedName>
        <fullName evidence="3">Uncharacterized protein</fullName>
    </submittedName>
</protein>
<organism evidence="3">
    <name type="scientific">viral metagenome</name>
    <dbReference type="NCBI Taxonomy" id="1070528"/>
    <lineage>
        <taxon>unclassified sequences</taxon>
        <taxon>metagenomes</taxon>
        <taxon>organismal metagenomes</taxon>
    </lineage>
</organism>
<keyword evidence="1" id="KW-0472">Membrane</keyword>
<gene>
    <name evidence="2" type="ORF">MM415A04412_0002</name>
    <name evidence="3" type="ORF">MM415B04088_0013</name>
</gene>
<feature type="transmembrane region" description="Helical" evidence="1">
    <location>
        <begin position="28"/>
        <end position="49"/>
    </location>
</feature>
<dbReference type="EMBL" id="MT143185">
    <property type="protein sequence ID" value="QJA93897.1"/>
    <property type="molecule type" value="Genomic_DNA"/>
</dbReference>